<keyword evidence="2" id="KW-0812">Transmembrane</keyword>
<dbReference type="Proteomes" id="UP000565572">
    <property type="component" value="Unassembled WGS sequence"/>
</dbReference>
<organism evidence="3 4">
    <name type="scientific">Microlunatus antarcticus</name>
    <dbReference type="NCBI Taxonomy" id="53388"/>
    <lineage>
        <taxon>Bacteria</taxon>
        <taxon>Bacillati</taxon>
        <taxon>Actinomycetota</taxon>
        <taxon>Actinomycetes</taxon>
        <taxon>Propionibacteriales</taxon>
        <taxon>Propionibacteriaceae</taxon>
        <taxon>Microlunatus</taxon>
    </lineage>
</organism>
<dbReference type="EMBL" id="JACHZG010000001">
    <property type="protein sequence ID" value="MBB3326972.1"/>
    <property type="molecule type" value="Genomic_DNA"/>
</dbReference>
<feature type="transmembrane region" description="Helical" evidence="2">
    <location>
        <begin position="35"/>
        <end position="56"/>
    </location>
</feature>
<evidence type="ECO:0000313" key="4">
    <source>
        <dbReference type="Proteomes" id="UP000565572"/>
    </source>
</evidence>
<evidence type="ECO:0000313" key="3">
    <source>
        <dbReference type="EMBL" id="MBB3326972.1"/>
    </source>
</evidence>
<feature type="transmembrane region" description="Helical" evidence="2">
    <location>
        <begin position="155"/>
        <end position="173"/>
    </location>
</feature>
<gene>
    <name evidence="3" type="ORF">FHX39_001916</name>
</gene>
<evidence type="ECO:0000256" key="1">
    <source>
        <dbReference type="SAM" id="MobiDB-lite"/>
    </source>
</evidence>
<keyword evidence="2" id="KW-0472">Membrane</keyword>
<sequence length="210" mass="23435">MSLLSDVVNVIGQRQAGRLQARLATPARTTRVTVVLGRVLAAGFLVCFGTGLYSHFLQNPLPGMRFPTWPTNLYRITQGLHVVTGIACIPLLLAKLWTVYPKLFAFPPFRGLLQLAERLSIAVLVSSSLLQLAMGLLNTYQWYPWQHFAFRDVHYALAWVIVGSIALHVAVQLPKILRYWRRGSDLRETGGPRAAAEHPGELEAPLEGRR</sequence>
<feature type="transmembrane region" description="Helical" evidence="2">
    <location>
        <begin position="76"/>
        <end position="98"/>
    </location>
</feature>
<keyword evidence="2" id="KW-1133">Transmembrane helix</keyword>
<name>A0A7W5JWC8_9ACTN</name>
<keyword evidence="4" id="KW-1185">Reference proteome</keyword>
<accession>A0A7W5JWC8</accession>
<dbReference type="AlphaFoldDB" id="A0A7W5JWC8"/>
<evidence type="ECO:0008006" key="5">
    <source>
        <dbReference type="Google" id="ProtNLM"/>
    </source>
</evidence>
<feature type="transmembrane region" description="Helical" evidence="2">
    <location>
        <begin position="119"/>
        <end position="143"/>
    </location>
</feature>
<evidence type="ECO:0000256" key="2">
    <source>
        <dbReference type="SAM" id="Phobius"/>
    </source>
</evidence>
<feature type="region of interest" description="Disordered" evidence="1">
    <location>
        <begin position="188"/>
        <end position="210"/>
    </location>
</feature>
<proteinExistence type="predicted"/>
<protein>
    <recommendedName>
        <fullName evidence="5">Cytochrome b561</fullName>
    </recommendedName>
</protein>
<dbReference type="InterPro" id="IPR016174">
    <property type="entry name" value="Di-haem_cyt_TM"/>
</dbReference>
<dbReference type="RefSeq" id="WP_198423332.1">
    <property type="nucleotide sequence ID" value="NZ_JACHZG010000001.1"/>
</dbReference>
<dbReference type="GO" id="GO:0016020">
    <property type="term" value="C:membrane"/>
    <property type="evidence" value="ECO:0007669"/>
    <property type="project" value="InterPro"/>
</dbReference>
<reference evidence="3 4" key="1">
    <citation type="submission" date="2020-08" db="EMBL/GenBank/DDBJ databases">
        <title>Sequencing the genomes of 1000 actinobacteria strains.</title>
        <authorList>
            <person name="Klenk H.-P."/>
        </authorList>
    </citation>
    <scope>NUCLEOTIDE SEQUENCE [LARGE SCALE GENOMIC DNA]</scope>
    <source>
        <strain evidence="3 4">DSM 11053</strain>
    </source>
</reference>
<comment type="caution">
    <text evidence="3">The sequence shown here is derived from an EMBL/GenBank/DDBJ whole genome shotgun (WGS) entry which is preliminary data.</text>
</comment>
<dbReference type="SUPFAM" id="SSF81342">
    <property type="entry name" value="Transmembrane di-heme cytochromes"/>
    <property type="match status" value="1"/>
</dbReference>
<dbReference type="GO" id="GO:0022904">
    <property type="term" value="P:respiratory electron transport chain"/>
    <property type="evidence" value="ECO:0007669"/>
    <property type="project" value="InterPro"/>
</dbReference>